<keyword evidence="2" id="KW-1185">Reference proteome</keyword>
<evidence type="ECO:0000313" key="1">
    <source>
        <dbReference type="EMBL" id="BAU53158.1"/>
    </source>
</evidence>
<dbReference type="Pfam" id="PF21956">
    <property type="entry name" value="DUF6922"/>
    <property type="match status" value="1"/>
</dbReference>
<dbReference type="AlphaFoldDB" id="A0A125T2I9"/>
<dbReference type="RefSeq" id="WP_096350530.1">
    <property type="nucleotide sequence ID" value="NZ_AP017313.1"/>
</dbReference>
<dbReference type="EMBL" id="AP017313">
    <property type="protein sequence ID" value="BAU53158.1"/>
    <property type="molecule type" value="Genomic_DNA"/>
</dbReference>
<dbReference type="KEGG" id="mgot:MgSA37_01325"/>
<name>A0A125T2I9_9SPHI</name>
<dbReference type="Proteomes" id="UP000218263">
    <property type="component" value="Chromosome"/>
</dbReference>
<protein>
    <submittedName>
        <fullName evidence="1">Uncharacterized protein</fullName>
    </submittedName>
</protein>
<organism evidence="1 2">
    <name type="scientific">Mucilaginibacter gotjawali</name>
    <dbReference type="NCBI Taxonomy" id="1550579"/>
    <lineage>
        <taxon>Bacteria</taxon>
        <taxon>Pseudomonadati</taxon>
        <taxon>Bacteroidota</taxon>
        <taxon>Sphingobacteriia</taxon>
        <taxon>Sphingobacteriales</taxon>
        <taxon>Sphingobacteriaceae</taxon>
        <taxon>Mucilaginibacter</taxon>
    </lineage>
</organism>
<proteinExistence type="predicted"/>
<accession>A0A125T2I9</accession>
<dbReference type="InterPro" id="IPR053830">
    <property type="entry name" value="DUF6922"/>
</dbReference>
<reference evidence="1 2" key="1">
    <citation type="submission" date="2015-12" db="EMBL/GenBank/DDBJ databases">
        <title>Genome sequence of Mucilaginibacter gotjawali.</title>
        <authorList>
            <person name="Lee J.S."/>
            <person name="Lee K.C."/>
            <person name="Kim K.K."/>
            <person name="Lee B.W."/>
        </authorList>
    </citation>
    <scope>NUCLEOTIDE SEQUENCE [LARGE SCALE GENOMIC DNA]</scope>
    <source>
        <strain evidence="1 2">SA3-7</strain>
    </source>
</reference>
<sequence>MDKPILSKQAFKDLDMDEVDYDNGMLRVFERVMYKGSNDDFMELRRFYGDERIRKEIINTKCFGPKEVNFCCFIFNLKREDFKYYKEGSLRAYPEFKDCPDDLVYEHFA</sequence>
<dbReference type="OrthoDB" id="1364214at2"/>
<gene>
    <name evidence="1" type="ORF">MgSA37_01325</name>
</gene>
<evidence type="ECO:0000313" key="2">
    <source>
        <dbReference type="Proteomes" id="UP000218263"/>
    </source>
</evidence>